<dbReference type="AlphaFoldDB" id="A4BZ62"/>
<dbReference type="EMBL" id="AAOG01000002">
    <property type="protein sequence ID" value="EAR12455.1"/>
    <property type="molecule type" value="Genomic_DNA"/>
</dbReference>
<organism evidence="1 2">
    <name type="scientific">Polaribacter irgensii 23-P</name>
    <dbReference type="NCBI Taxonomy" id="313594"/>
    <lineage>
        <taxon>Bacteria</taxon>
        <taxon>Pseudomonadati</taxon>
        <taxon>Bacteroidota</taxon>
        <taxon>Flavobacteriia</taxon>
        <taxon>Flavobacteriales</taxon>
        <taxon>Flavobacteriaceae</taxon>
    </lineage>
</organism>
<dbReference type="STRING" id="313594.PI23P_07515"/>
<reference evidence="1 2" key="1">
    <citation type="submission" date="2006-02" db="EMBL/GenBank/DDBJ databases">
        <authorList>
            <person name="Murray A."/>
            <person name="Staley J."/>
            <person name="Ferriera S."/>
            <person name="Johnson J."/>
            <person name="Kravitz S."/>
            <person name="Halpern A."/>
            <person name="Remington K."/>
            <person name="Beeson K."/>
            <person name="Tran B."/>
            <person name="Rogers Y.-H."/>
            <person name="Friedman R."/>
            <person name="Venter J.C."/>
        </authorList>
    </citation>
    <scope>NUCLEOTIDE SEQUENCE [LARGE SCALE GENOMIC DNA]</scope>
    <source>
        <strain evidence="1 2">23-P</strain>
    </source>
</reference>
<gene>
    <name evidence="1" type="ORF">PI23P_07515</name>
</gene>
<dbReference type="Proteomes" id="UP000003053">
    <property type="component" value="Unassembled WGS sequence"/>
</dbReference>
<comment type="caution">
    <text evidence="1">The sequence shown here is derived from an EMBL/GenBank/DDBJ whole genome shotgun (WGS) entry which is preliminary data.</text>
</comment>
<sequence>MLFFKIFLDLKKPVNQFAKISLRSLFFLPLNVLLFRGEMLHIPGV</sequence>
<proteinExistence type="predicted"/>
<evidence type="ECO:0000313" key="1">
    <source>
        <dbReference type="EMBL" id="EAR12455.1"/>
    </source>
</evidence>
<protein>
    <submittedName>
        <fullName evidence="1">Uncharacterized protein</fullName>
    </submittedName>
</protein>
<keyword evidence="2" id="KW-1185">Reference proteome</keyword>
<name>A4BZ62_9FLAO</name>
<evidence type="ECO:0000313" key="2">
    <source>
        <dbReference type="Proteomes" id="UP000003053"/>
    </source>
</evidence>
<accession>A4BZ62</accession>
<dbReference type="HOGENOM" id="CLU_3203329_0_0_10"/>